<keyword evidence="9" id="KW-1185">Reference proteome</keyword>
<dbReference type="SUPFAM" id="SSF103473">
    <property type="entry name" value="MFS general substrate transporter"/>
    <property type="match status" value="1"/>
</dbReference>
<feature type="transmembrane region" description="Helical" evidence="6">
    <location>
        <begin position="75"/>
        <end position="96"/>
    </location>
</feature>
<proteinExistence type="predicted"/>
<evidence type="ECO:0000259" key="7">
    <source>
        <dbReference type="PROSITE" id="PS50850"/>
    </source>
</evidence>
<protein>
    <submittedName>
        <fullName evidence="8">MFS transporter</fullName>
    </submittedName>
</protein>
<dbReference type="AlphaFoldDB" id="A0A5B2WT41"/>
<dbReference type="PANTHER" id="PTHR23513">
    <property type="entry name" value="INTEGRAL MEMBRANE EFFLUX PROTEIN-RELATED"/>
    <property type="match status" value="1"/>
</dbReference>
<dbReference type="InterPro" id="IPR020846">
    <property type="entry name" value="MFS_dom"/>
</dbReference>
<gene>
    <name evidence="8" type="ORF">F0L68_31285</name>
</gene>
<feature type="transmembrane region" description="Helical" evidence="6">
    <location>
        <begin position="282"/>
        <end position="303"/>
    </location>
</feature>
<feature type="transmembrane region" description="Helical" evidence="6">
    <location>
        <begin position="346"/>
        <end position="366"/>
    </location>
</feature>
<reference evidence="8 9" key="2">
    <citation type="submission" date="2019-09" db="EMBL/GenBank/DDBJ databases">
        <authorList>
            <person name="Jin C."/>
        </authorList>
    </citation>
    <scope>NUCLEOTIDE SEQUENCE [LARGE SCALE GENOMIC DNA]</scope>
    <source>
        <strain evidence="8 9">AN110305</strain>
    </source>
</reference>
<feature type="transmembrane region" description="Helical" evidence="6">
    <location>
        <begin position="129"/>
        <end position="157"/>
    </location>
</feature>
<keyword evidence="5 6" id="KW-0472">Membrane</keyword>
<dbReference type="Proteomes" id="UP000323454">
    <property type="component" value="Unassembled WGS sequence"/>
</dbReference>
<keyword evidence="2" id="KW-1003">Cell membrane</keyword>
<feature type="transmembrane region" description="Helical" evidence="6">
    <location>
        <begin position="258"/>
        <end position="276"/>
    </location>
</feature>
<evidence type="ECO:0000256" key="5">
    <source>
        <dbReference type="ARBA" id="ARBA00023136"/>
    </source>
</evidence>
<keyword evidence="3 6" id="KW-0812">Transmembrane</keyword>
<evidence type="ECO:0000313" key="9">
    <source>
        <dbReference type="Proteomes" id="UP000323454"/>
    </source>
</evidence>
<sequence>MVAVAIVLLMIDRTGSPALAGAAVTAYTLPSILSGPVLGAWLDRARRRTLILAGNEILLAAVATGLVLTTGHAPIALTLAITALAGLTLPMTSGGFTSLLPSLVPAGRVTRANAVDAAVFNTASITGPAVAAAVATAFGSAAAVGLVGITAAVGAVATLSLRVPDRQPADGDPPPLLTAVRTGLRHLLRTPPLRGATVASALGLGSVGMLTVALPLRTEQLGAGREANGWVWAAIDVGCLVSVLVVGRHLNRWPPERIVFCTVGLYGLVMLSWPAATSLTGLLGLGFLAGIVNGPTLAALFAARQRYSPAALLGQVSTTGASLKTGMFALGAALGGVLTPKLGAGAVLLVMACAEIASAALGWLATIRFAGRDATRPADSHDAR</sequence>
<dbReference type="CDD" id="cd06173">
    <property type="entry name" value="MFS_MefA_like"/>
    <property type="match status" value="1"/>
</dbReference>
<dbReference type="EMBL" id="VUOB01000063">
    <property type="protein sequence ID" value="KAA2254128.1"/>
    <property type="molecule type" value="Genomic_DNA"/>
</dbReference>
<dbReference type="InterPro" id="IPR011701">
    <property type="entry name" value="MFS"/>
</dbReference>
<dbReference type="InterPro" id="IPR036259">
    <property type="entry name" value="MFS_trans_sf"/>
</dbReference>
<evidence type="ECO:0000256" key="3">
    <source>
        <dbReference type="ARBA" id="ARBA00022692"/>
    </source>
</evidence>
<accession>A0A5B2WT41</accession>
<organism evidence="8 9">
    <name type="scientific">Solihabitans fulvus</name>
    <dbReference type="NCBI Taxonomy" id="1892852"/>
    <lineage>
        <taxon>Bacteria</taxon>
        <taxon>Bacillati</taxon>
        <taxon>Actinomycetota</taxon>
        <taxon>Actinomycetes</taxon>
        <taxon>Pseudonocardiales</taxon>
        <taxon>Pseudonocardiaceae</taxon>
        <taxon>Solihabitans</taxon>
    </lineage>
</organism>
<dbReference type="OrthoDB" id="3690525at2"/>
<evidence type="ECO:0000256" key="1">
    <source>
        <dbReference type="ARBA" id="ARBA00004651"/>
    </source>
</evidence>
<reference evidence="8 9" key="1">
    <citation type="submission" date="2019-09" db="EMBL/GenBank/DDBJ databases">
        <title>Goodfellowia gen. nov., a new genus of the Pseudonocardineae related to Actinoalloteichus, containing Goodfellowia coeruleoviolacea gen. nov., comb. nov. gen. nov., comb. nov.</title>
        <authorList>
            <person name="Labeda D."/>
        </authorList>
    </citation>
    <scope>NUCLEOTIDE SEQUENCE [LARGE SCALE GENOMIC DNA]</scope>
    <source>
        <strain evidence="8 9">AN110305</strain>
    </source>
</reference>
<evidence type="ECO:0000256" key="2">
    <source>
        <dbReference type="ARBA" id="ARBA00022475"/>
    </source>
</evidence>
<evidence type="ECO:0000313" key="8">
    <source>
        <dbReference type="EMBL" id="KAA2254128.1"/>
    </source>
</evidence>
<dbReference type="GO" id="GO:0005886">
    <property type="term" value="C:plasma membrane"/>
    <property type="evidence" value="ECO:0007669"/>
    <property type="project" value="UniProtKB-SubCell"/>
</dbReference>
<dbReference type="PANTHER" id="PTHR23513:SF11">
    <property type="entry name" value="STAPHYLOFERRIN A TRANSPORTER"/>
    <property type="match status" value="1"/>
</dbReference>
<dbReference type="Gene3D" id="1.20.1250.20">
    <property type="entry name" value="MFS general substrate transporter like domains"/>
    <property type="match status" value="1"/>
</dbReference>
<feature type="transmembrane region" description="Helical" evidence="6">
    <location>
        <begin position="50"/>
        <end position="68"/>
    </location>
</feature>
<dbReference type="PROSITE" id="PS50850">
    <property type="entry name" value="MFS"/>
    <property type="match status" value="1"/>
</dbReference>
<comment type="caution">
    <text evidence="8">The sequence shown here is derived from an EMBL/GenBank/DDBJ whole genome shotgun (WGS) entry which is preliminary data.</text>
</comment>
<feature type="transmembrane region" description="Helical" evidence="6">
    <location>
        <begin position="310"/>
        <end position="334"/>
    </location>
</feature>
<feature type="transmembrane region" description="Helical" evidence="6">
    <location>
        <begin position="195"/>
        <end position="217"/>
    </location>
</feature>
<feature type="transmembrane region" description="Helical" evidence="6">
    <location>
        <begin position="229"/>
        <end position="246"/>
    </location>
</feature>
<feature type="domain" description="Major facilitator superfamily (MFS) profile" evidence="7">
    <location>
        <begin position="1"/>
        <end position="370"/>
    </location>
</feature>
<name>A0A5B2WT41_9PSEU</name>
<evidence type="ECO:0000256" key="4">
    <source>
        <dbReference type="ARBA" id="ARBA00022989"/>
    </source>
</evidence>
<dbReference type="Pfam" id="PF07690">
    <property type="entry name" value="MFS_1"/>
    <property type="match status" value="1"/>
</dbReference>
<keyword evidence="4 6" id="KW-1133">Transmembrane helix</keyword>
<evidence type="ECO:0000256" key="6">
    <source>
        <dbReference type="SAM" id="Phobius"/>
    </source>
</evidence>
<comment type="subcellular location">
    <subcellularLocation>
        <location evidence="1">Cell membrane</location>
        <topology evidence="1">Multi-pass membrane protein</topology>
    </subcellularLocation>
</comment>
<dbReference type="GO" id="GO:0022857">
    <property type="term" value="F:transmembrane transporter activity"/>
    <property type="evidence" value="ECO:0007669"/>
    <property type="project" value="InterPro"/>
</dbReference>